<feature type="transmembrane region" description="Helical" evidence="6">
    <location>
        <begin position="159"/>
        <end position="179"/>
    </location>
</feature>
<feature type="transmembrane region" description="Helical" evidence="6">
    <location>
        <begin position="228"/>
        <end position="245"/>
    </location>
</feature>
<accession>I8TMF4</accession>
<evidence type="ECO:0000313" key="8">
    <source>
        <dbReference type="Proteomes" id="UP000005361"/>
    </source>
</evidence>
<evidence type="ECO:0000313" key="7">
    <source>
        <dbReference type="EMBL" id="AJQ25541.1"/>
    </source>
</evidence>
<dbReference type="AlphaFoldDB" id="I8TMF4"/>
<name>I8TMF4_9FIRM</name>
<feature type="transmembrane region" description="Helical" evidence="6">
    <location>
        <begin position="121"/>
        <end position="139"/>
    </location>
</feature>
<dbReference type="EMBL" id="CP010978">
    <property type="protein sequence ID" value="AJQ25541.1"/>
    <property type="molecule type" value="Genomic_DNA"/>
</dbReference>
<comment type="subcellular location">
    <subcellularLocation>
        <location evidence="1">Membrane</location>
        <topology evidence="1">Multi-pass membrane protein</topology>
    </subcellularLocation>
</comment>
<dbReference type="PANTHER" id="PTHR30238:SF4">
    <property type="entry name" value="SLL1022 PROTEIN"/>
    <property type="match status" value="1"/>
</dbReference>
<dbReference type="HOGENOM" id="CLU_070543_1_1_9"/>
<dbReference type="STRING" id="1192197.JBW_00189"/>
<feature type="transmembrane region" description="Helical" evidence="6">
    <location>
        <begin position="71"/>
        <end position="91"/>
    </location>
</feature>
<dbReference type="Pfam" id="PF03741">
    <property type="entry name" value="TerC"/>
    <property type="match status" value="1"/>
</dbReference>
<reference evidence="8" key="2">
    <citation type="submission" date="2015-02" db="EMBL/GenBank/DDBJ databases">
        <title>Complete Genome Sequence of Pelosinus fermentans JBW45.</title>
        <authorList>
            <person name="De Leon K.B."/>
            <person name="Utturkar S.M."/>
            <person name="Camilleri L.B."/>
            <person name="Arkin A.P."/>
            <person name="Fields M.W."/>
            <person name="Brown S.D."/>
            <person name="Wall J.D."/>
        </authorList>
    </citation>
    <scope>NUCLEOTIDE SEQUENCE [LARGE SCALE GENOMIC DNA]</scope>
    <source>
        <strain evidence="8">JBW45</strain>
    </source>
</reference>
<dbReference type="NCBIfam" id="TIGR03716">
    <property type="entry name" value="R_switched_YkoY"/>
    <property type="match status" value="1"/>
</dbReference>
<keyword evidence="5 6" id="KW-0472">Membrane</keyword>
<dbReference type="Proteomes" id="UP000005361">
    <property type="component" value="Chromosome"/>
</dbReference>
<evidence type="ECO:0000256" key="2">
    <source>
        <dbReference type="ARBA" id="ARBA00007511"/>
    </source>
</evidence>
<evidence type="ECO:0000256" key="4">
    <source>
        <dbReference type="ARBA" id="ARBA00022989"/>
    </source>
</evidence>
<evidence type="ECO:0000256" key="5">
    <source>
        <dbReference type="ARBA" id="ARBA00023136"/>
    </source>
</evidence>
<comment type="similarity">
    <text evidence="2">Belongs to the TerC family.</text>
</comment>
<keyword evidence="3 6" id="KW-0812">Transmembrane</keyword>
<keyword evidence="4 6" id="KW-1133">Transmembrane helix</keyword>
<feature type="transmembrane region" description="Helical" evidence="6">
    <location>
        <begin position="12"/>
        <end position="34"/>
    </location>
</feature>
<feature type="transmembrane region" description="Helical" evidence="6">
    <location>
        <begin position="191"/>
        <end position="208"/>
    </location>
</feature>
<sequence length="252" mass="27405">MDFTIVVEYVWMFVILIFLEGILAADNACVLGVMVKHLPVEERKRALMYGLAGAFVFRAASLFAISMLIEWWQLQAVGALYLIFLSLNHIYKSVVCSNGGKVNSAAAEGAGFWNTVIKVEIADIAFAADSILAAVALAVSLPKTTLPSIGGLDGGHFMVVFAGGFVGLVIMRFAAQWFVDILLRKPGLETTAYLLVGWVGVKLAVYTLSHPGVAWLDAGFSGSVEWKLIFWSGFLLICLGGWFFSKPIEVKE</sequence>
<dbReference type="KEGG" id="pft:JBW_00189"/>
<evidence type="ECO:0000256" key="3">
    <source>
        <dbReference type="ARBA" id="ARBA00022692"/>
    </source>
</evidence>
<gene>
    <name evidence="7" type="ORF">JBW_00189</name>
</gene>
<dbReference type="OrthoDB" id="9806211at2"/>
<protein>
    <submittedName>
        <fullName evidence="7">Integral membrane protein, YkoY family</fullName>
    </submittedName>
</protein>
<organism evidence="7 8">
    <name type="scientific">Pelosinus fermentans JBW45</name>
    <dbReference type="NCBI Taxonomy" id="1192197"/>
    <lineage>
        <taxon>Bacteria</taxon>
        <taxon>Bacillati</taxon>
        <taxon>Bacillota</taxon>
        <taxon>Negativicutes</taxon>
        <taxon>Selenomonadales</taxon>
        <taxon>Sporomusaceae</taxon>
        <taxon>Pelosinus</taxon>
    </lineage>
</organism>
<evidence type="ECO:0000256" key="1">
    <source>
        <dbReference type="ARBA" id="ARBA00004141"/>
    </source>
</evidence>
<feature type="transmembrane region" description="Helical" evidence="6">
    <location>
        <begin position="46"/>
        <end position="65"/>
    </location>
</feature>
<dbReference type="RefSeq" id="WP_007961135.1">
    <property type="nucleotide sequence ID" value="NZ_CP010978.1"/>
</dbReference>
<dbReference type="InterPro" id="IPR022493">
    <property type="entry name" value="CHP03716_TM_YkoY"/>
</dbReference>
<dbReference type="PANTHER" id="PTHR30238">
    <property type="entry name" value="MEMBRANE BOUND PREDICTED REDOX MODULATOR"/>
    <property type="match status" value="1"/>
</dbReference>
<dbReference type="InterPro" id="IPR005496">
    <property type="entry name" value="Integral_membrane_TerC"/>
</dbReference>
<evidence type="ECO:0000256" key="6">
    <source>
        <dbReference type="SAM" id="Phobius"/>
    </source>
</evidence>
<reference evidence="7 8" key="1">
    <citation type="journal article" date="2015" name="Genome Announc.">
        <title>Complete Genome Sequence of Pelosinus fermentans JBW45, a Member of a Remarkably Competitive Group of Negativicutes in the Firmicutes Phylum.</title>
        <authorList>
            <person name="De Leon K.B."/>
            <person name="Utturkar S.M."/>
            <person name="Camilleri L.B."/>
            <person name="Elias D.A."/>
            <person name="Arkin A.P."/>
            <person name="Fields M.W."/>
            <person name="Brown S.D."/>
            <person name="Wall J.D."/>
        </authorList>
    </citation>
    <scope>NUCLEOTIDE SEQUENCE [LARGE SCALE GENOMIC DNA]</scope>
    <source>
        <strain evidence="7 8">JBW45</strain>
    </source>
</reference>
<dbReference type="GO" id="GO:0016020">
    <property type="term" value="C:membrane"/>
    <property type="evidence" value="ECO:0007669"/>
    <property type="project" value="UniProtKB-SubCell"/>
</dbReference>
<proteinExistence type="inferred from homology"/>